<dbReference type="Proteomes" id="UP001054945">
    <property type="component" value="Unassembled WGS sequence"/>
</dbReference>
<evidence type="ECO:0000313" key="1">
    <source>
        <dbReference type="EMBL" id="GIY98124.1"/>
    </source>
</evidence>
<dbReference type="EMBL" id="BPLR01018260">
    <property type="protein sequence ID" value="GIY98124.1"/>
    <property type="molecule type" value="Genomic_DNA"/>
</dbReference>
<organism evidence="1 2">
    <name type="scientific">Caerostris extrusa</name>
    <name type="common">Bark spider</name>
    <name type="synonym">Caerostris bankana</name>
    <dbReference type="NCBI Taxonomy" id="172846"/>
    <lineage>
        <taxon>Eukaryota</taxon>
        <taxon>Metazoa</taxon>
        <taxon>Ecdysozoa</taxon>
        <taxon>Arthropoda</taxon>
        <taxon>Chelicerata</taxon>
        <taxon>Arachnida</taxon>
        <taxon>Araneae</taxon>
        <taxon>Araneomorphae</taxon>
        <taxon>Entelegynae</taxon>
        <taxon>Araneoidea</taxon>
        <taxon>Araneidae</taxon>
        <taxon>Caerostris</taxon>
    </lineage>
</organism>
<evidence type="ECO:0000313" key="2">
    <source>
        <dbReference type="Proteomes" id="UP001054945"/>
    </source>
</evidence>
<keyword evidence="2" id="KW-1185">Reference proteome</keyword>
<gene>
    <name evidence="1" type="ORF">CEXT_104911</name>
</gene>
<sequence length="101" mass="11918">MHCEQVKKKKPNLSMLNHLCPAFLQSRGKKSGPRCFSTKNPPQTRQKGVVLFEYSDIIRSQSTKSPFFLDHRNQDRVNKRQPTYSRRHLFTQLDKQRCLSL</sequence>
<reference evidence="1 2" key="1">
    <citation type="submission" date="2021-06" db="EMBL/GenBank/DDBJ databases">
        <title>Caerostris extrusa draft genome.</title>
        <authorList>
            <person name="Kono N."/>
            <person name="Arakawa K."/>
        </authorList>
    </citation>
    <scope>NUCLEOTIDE SEQUENCE [LARGE SCALE GENOMIC DNA]</scope>
</reference>
<proteinExistence type="predicted"/>
<protein>
    <submittedName>
        <fullName evidence="1">Uncharacterized protein</fullName>
    </submittedName>
</protein>
<dbReference type="AlphaFoldDB" id="A0AAV4XTR8"/>
<accession>A0AAV4XTR8</accession>
<comment type="caution">
    <text evidence="1">The sequence shown here is derived from an EMBL/GenBank/DDBJ whole genome shotgun (WGS) entry which is preliminary data.</text>
</comment>
<name>A0AAV4XTR8_CAEEX</name>